<reference evidence="7 8" key="1">
    <citation type="journal article" date="2013" name="Int. J. Syst. Evol. Microbiol.">
        <title>Roseomonas aerophila sp. nov., isolated from air.</title>
        <authorList>
            <person name="Kim S.J."/>
            <person name="Weon H.Y."/>
            <person name="Ahn J.H."/>
            <person name="Hong S.B."/>
            <person name="Seok S.J."/>
            <person name="Whang K.S."/>
            <person name="Kwon S.W."/>
        </authorList>
    </citation>
    <scope>NUCLEOTIDE SEQUENCE [LARGE SCALE GENOMIC DNA]</scope>
    <source>
        <strain evidence="7 8">NBRC 108923</strain>
    </source>
</reference>
<dbReference type="PROSITE" id="PS51007">
    <property type="entry name" value="CYTC"/>
    <property type="match status" value="2"/>
</dbReference>
<dbReference type="Gene3D" id="1.10.760.10">
    <property type="entry name" value="Cytochrome c-like domain"/>
    <property type="match status" value="2"/>
</dbReference>
<feature type="region of interest" description="Disordered" evidence="5">
    <location>
        <begin position="206"/>
        <end position="228"/>
    </location>
</feature>
<sequence length="292" mass="31280">MVVLAGLGAWFLSAPRPAFSQDQAGLFEGGDAARGRIVFAMGDCASCHASPGQPDRLRLGGGMTLAGPVGFFRPPNISPHPVDGIGRWQGVDLANALMSGVSPDGRHYYPALPYVAYARMQPGDVADLMAYLRTLPPVSGRPPDHDVPFPFTIRRAIGFWKLLFLDRTPIEADSSRDASWNRGRYLVEALGHCVECHGTRNLAGSVKSSTRYAGGPDQEGTGFIPNITPTGIGHWSRDDLVELLTSGRTPDGRRVASSMADVVINTASLPLSDRQAIADYVLSLPARPTPHP</sequence>
<evidence type="ECO:0000256" key="1">
    <source>
        <dbReference type="ARBA" id="ARBA00022617"/>
    </source>
</evidence>
<evidence type="ECO:0000256" key="4">
    <source>
        <dbReference type="PROSITE-ProRule" id="PRU00433"/>
    </source>
</evidence>
<evidence type="ECO:0000256" key="5">
    <source>
        <dbReference type="SAM" id="MobiDB-lite"/>
    </source>
</evidence>
<keyword evidence="3 4" id="KW-0408">Iron</keyword>
<protein>
    <submittedName>
        <fullName evidence="7">C-type cytochrome</fullName>
    </submittedName>
</protein>
<evidence type="ECO:0000313" key="7">
    <source>
        <dbReference type="EMBL" id="MBC9206441.1"/>
    </source>
</evidence>
<name>A0ABR7RJF7_9PROT</name>
<dbReference type="InterPro" id="IPR036909">
    <property type="entry name" value="Cyt_c-like_dom_sf"/>
</dbReference>
<feature type="domain" description="Cytochrome c" evidence="6">
    <location>
        <begin position="30"/>
        <end position="136"/>
    </location>
</feature>
<keyword evidence="8" id="KW-1185">Reference proteome</keyword>
<comment type="caution">
    <text evidence="7">The sequence shown here is derived from an EMBL/GenBank/DDBJ whole genome shotgun (WGS) entry which is preliminary data.</text>
</comment>
<dbReference type="RefSeq" id="WP_187783618.1">
    <property type="nucleotide sequence ID" value="NZ_JACTVA010000007.1"/>
</dbReference>
<evidence type="ECO:0000256" key="3">
    <source>
        <dbReference type="ARBA" id="ARBA00023004"/>
    </source>
</evidence>
<dbReference type="InterPro" id="IPR051459">
    <property type="entry name" value="Cytochrome_c-type_DH"/>
</dbReference>
<accession>A0ABR7RJF7</accession>
<proteinExistence type="predicted"/>
<dbReference type="EMBL" id="JACTVA010000007">
    <property type="protein sequence ID" value="MBC9206441.1"/>
    <property type="molecule type" value="Genomic_DNA"/>
</dbReference>
<evidence type="ECO:0000256" key="2">
    <source>
        <dbReference type="ARBA" id="ARBA00022723"/>
    </source>
</evidence>
<dbReference type="PANTHER" id="PTHR35008">
    <property type="entry name" value="BLL4482 PROTEIN-RELATED"/>
    <property type="match status" value="1"/>
</dbReference>
<feature type="domain" description="Cytochrome c" evidence="6">
    <location>
        <begin position="178"/>
        <end position="285"/>
    </location>
</feature>
<dbReference type="SUPFAM" id="SSF46626">
    <property type="entry name" value="Cytochrome c"/>
    <property type="match status" value="2"/>
</dbReference>
<dbReference type="PANTHER" id="PTHR35008:SF8">
    <property type="entry name" value="ALCOHOL DEHYDROGENASE CYTOCHROME C SUBUNIT"/>
    <property type="match status" value="1"/>
</dbReference>
<organism evidence="7 8">
    <name type="scientific">Teichococcus aerophilus</name>
    <dbReference type="NCBI Taxonomy" id="1224513"/>
    <lineage>
        <taxon>Bacteria</taxon>
        <taxon>Pseudomonadati</taxon>
        <taxon>Pseudomonadota</taxon>
        <taxon>Alphaproteobacteria</taxon>
        <taxon>Acetobacterales</taxon>
        <taxon>Roseomonadaceae</taxon>
        <taxon>Roseomonas</taxon>
    </lineage>
</organism>
<keyword evidence="1 4" id="KW-0349">Heme</keyword>
<keyword evidence="2 4" id="KW-0479">Metal-binding</keyword>
<gene>
    <name evidence="7" type="ORF">IBL26_06300</name>
</gene>
<dbReference type="Proteomes" id="UP000626026">
    <property type="component" value="Unassembled WGS sequence"/>
</dbReference>
<evidence type="ECO:0000313" key="8">
    <source>
        <dbReference type="Proteomes" id="UP000626026"/>
    </source>
</evidence>
<dbReference type="Pfam" id="PF00034">
    <property type="entry name" value="Cytochrom_C"/>
    <property type="match status" value="1"/>
</dbReference>
<dbReference type="InterPro" id="IPR009056">
    <property type="entry name" value="Cyt_c-like_dom"/>
</dbReference>
<evidence type="ECO:0000259" key="6">
    <source>
        <dbReference type="PROSITE" id="PS51007"/>
    </source>
</evidence>